<dbReference type="Proteomes" id="UP000284822">
    <property type="component" value="Unassembled WGS sequence"/>
</dbReference>
<keyword evidence="1" id="KW-0812">Transmembrane</keyword>
<dbReference type="EMBL" id="QOCS01000004">
    <property type="protein sequence ID" value="RHW48559.1"/>
    <property type="molecule type" value="Genomic_DNA"/>
</dbReference>
<keyword evidence="1" id="KW-1133">Transmembrane helix</keyword>
<feature type="transmembrane region" description="Helical" evidence="1">
    <location>
        <begin position="6"/>
        <end position="27"/>
    </location>
</feature>
<evidence type="ECO:0000313" key="3">
    <source>
        <dbReference type="Proteomes" id="UP000284822"/>
    </source>
</evidence>
<protein>
    <recommendedName>
        <fullName evidence="4">Adhesin domain-containing protein</fullName>
    </recommendedName>
</protein>
<organism evidence="2 3">
    <name type="scientific">Bombilactobacillus bombi</name>
    <dbReference type="NCBI Taxonomy" id="1303590"/>
    <lineage>
        <taxon>Bacteria</taxon>
        <taxon>Bacillati</taxon>
        <taxon>Bacillota</taxon>
        <taxon>Bacilli</taxon>
        <taxon>Lactobacillales</taxon>
        <taxon>Lactobacillaceae</taxon>
        <taxon>Bombilactobacillus</taxon>
    </lineage>
</organism>
<accession>A0A3R7CM41</accession>
<evidence type="ECO:0000256" key="1">
    <source>
        <dbReference type="SAM" id="Phobius"/>
    </source>
</evidence>
<sequence length="184" mass="20488">MKKKIFAIGTTIIVVVLIVGILIRLMFNHPYNSFQKNVEVNKNIKELVINTGGTDVNLINIEPGDTPQITTNGYAPIKNTKEIVLTSKNIISMNFDTEKKNLGVILSKKRPIVNVNVSSKQLQNLDKLKIKTNGGSIKINNFTHSKISYYAFLNSGNFKNKSRDMYVKGSKLGLYSNGGEVILK</sequence>
<dbReference type="RefSeq" id="WP_118910052.1">
    <property type="nucleotide sequence ID" value="NZ_QOCS01000004.1"/>
</dbReference>
<reference evidence="2 3" key="1">
    <citation type="submission" date="2018-07" db="EMBL/GenBank/DDBJ databases">
        <title>Genome sequences of six Lactobacillus spp. isolated from bumble bee guts.</title>
        <authorList>
            <person name="Motta E.V.S."/>
            <person name="Moran N.A."/>
        </authorList>
    </citation>
    <scope>NUCLEOTIDE SEQUENCE [LARGE SCALE GENOMIC DNA]</scope>
    <source>
        <strain evidence="2 3">LV-8.1</strain>
    </source>
</reference>
<dbReference type="AlphaFoldDB" id="A0A3R7CM41"/>
<evidence type="ECO:0008006" key="4">
    <source>
        <dbReference type="Google" id="ProtNLM"/>
    </source>
</evidence>
<proteinExistence type="predicted"/>
<name>A0A3R7CM41_9LACO</name>
<keyword evidence="1" id="KW-0472">Membrane</keyword>
<comment type="caution">
    <text evidence="2">The sequence shown here is derived from an EMBL/GenBank/DDBJ whole genome shotgun (WGS) entry which is preliminary data.</text>
</comment>
<gene>
    <name evidence="2" type="ORF">DS832_01470</name>
</gene>
<evidence type="ECO:0000313" key="2">
    <source>
        <dbReference type="EMBL" id="RHW48559.1"/>
    </source>
</evidence>